<gene>
    <name evidence="1" type="ORF">FGIG_05778</name>
    <name evidence="2" type="ORF">FGIG_05779</name>
</gene>
<dbReference type="STRING" id="46835.A0A504YTY2"/>
<organism evidence="2 3">
    <name type="scientific">Fasciola gigantica</name>
    <name type="common">Giant liver fluke</name>
    <dbReference type="NCBI Taxonomy" id="46835"/>
    <lineage>
        <taxon>Eukaryota</taxon>
        <taxon>Metazoa</taxon>
        <taxon>Spiralia</taxon>
        <taxon>Lophotrochozoa</taxon>
        <taxon>Platyhelminthes</taxon>
        <taxon>Trematoda</taxon>
        <taxon>Digenea</taxon>
        <taxon>Plagiorchiida</taxon>
        <taxon>Echinostomata</taxon>
        <taxon>Echinostomatoidea</taxon>
        <taxon>Fasciolidae</taxon>
        <taxon>Fasciola</taxon>
    </lineage>
</organism>
<evidence type="ECO:0000313" key="3">
    <source>
        <dbReference type="Proteomes" id="UP000316759"/>
    </source>
</evidence>
<dbReference type="EMBL" id="SUNJ01008465">
    <property type="protein sequence ID" value="TPP61210.1"/>
    <property type="molecule type" value="Genomic_DNA"/>
</dbReference>
<accession>A0A504YTY2</accession>
<evidence type="ECO:0000313" key="2">
    <source>
        <dbReference type="EMBL" id="TPP61210.1"/>
    </source>
</evidence>
<name>A0A504YTY2_FASGI</name>
<dbReference type="Proteomes" id="UP000316759">
    <property type="component" value="Unassembled WGS sequence"/>
</dbReference>
<sequence>MPVEVLPVQPEVLCQQCPLVATVRICPQVPGSPSLGQLIKSFILPQCSLQRIQFRLTNQFCPTVATVLPRIQWCSHHRLVWFIPEVRLPSPELHQLSPRPTQLLGIKHCNSSSNNNKLPLPPRFRADSLCNIYGQLLAYGANAPQHQSPQQQDAIGAAMVAAVAMSSGAQAAVSGPDPKNSVSSMVNNVTATQNENSFSVDSGTASITSAAASVKAGTVIRQVSGGNGVGDRWPTVAAS</sequence>
<protein>
    <submittedName>
        <fullName evidence="2">Uncharacterized protein</fullName>
    </submittedName>
</protein>
<dbReference type="AlphaFoldDB" id="A0A504YTY2"/>
<dbReference type="EMBL" id="SUNJ01008465">
    <property type="protein sequence ID" value="TPP61209.1"/>
    <property type="molecule type" value="Genomic_DNA"/>
</dbReference>
<proteinExistence type="predicted"/>
<evidence type="ECO:0000313" key="1">
    <source>
        <dbReference type="EMBL" id="TPP61209.1"/>
    </source>
</evidence>
<keyword evidence="3" id="KW-1185">Reference proteome</keyword>
<reference evidence="2 3" key="1">
    <citation type="submission" date="2019-04" db="EMBL/GenBank/DDBJ databases">
        <title>Annotation for the trematode Fasciola gigantica.</title>
        <authorList>
            <person name="Choi Y.-J."/>
        </authorList>
    </citation>
    <scope>NUCLEOTIDE SEQUENCE [LARGE SCALE GENOMIC DNA]</scope>
    <source>
        <strain evidence="2">Uganda_cow_1</strain>
    </source>
</reference>
<comment type="caution">
    <text evidence="2">The sequence shown here is derived from an EMBL/GenBank/DDBJ whole genome shotgun (WGS) entry which is preliminary data.</text>
</comment>